<proteinExistence type="predicted"/>
<reference evidence="1" key="1">
    <citation type="submission" date="2024-01" db="EMBL/GenBank/DDBJ databases">
        <title>Synechococcus elongatus PCC 11802, a close yet different native of Synechococcus elongatus PCC 11801.</title>
        <authorList>
            <person name="Jaiswal D."/>
            <person name="Sengupta A."/>
            <person name="Sengupta S."/>
            <person name="Pakrasi H.B."/>
            <person name="Wangikar P."/>
        </authorList>
    </citation>
    <scope>NUCLEOTIDE SEQUENCE</scope>
    <source>
        <strain evidence="1">PCC 11802</strain>
    </source>
</reference>
<dbReference type="RefSeq" id="WP_208677974.1">
    <property type="nucleotide sequence ID" value="NZ_CP034671.2"/>
</dbReference>
<accession>A0AAU6R5L6</accession>
<evidence type="ECO:0000313" key="1">
    <source>
        <dbReference type="EMBL" id="WZE38281.1"/>
    </source>
</evidence>
<evidence type="ECO:0008006" key="2">
    <source>
        <dbReference type="Google" id="ProtNLM"/>
    </source>
</evidence>
<protein>
    <recommendedName>
        <fullName evidence="2">AbrB family transcriptional regulator</fullName>
    </recommendedName>
</protein>
<dbReference type="InterPro" id="IPR037914">
    <property type="entry name" value="SpoVT-AbrB_sf"/>
</dbReference>
<dbReference type="SUPFAM" id="SSF89447">
    <property type="entry name" value="AbrB/MazE/MraZ-like"/>
    <property type="match status" value="1"/>
</dbReference>
<name>A0AAU6R5L6_SYNEL</name>
<sequence length="76" mass="8485">MVSISKITADGQTPIPPEVIQALQIQPEDVIAWEISEDGSARVYRVQAFDWTYLKALESTLTEWQSAADEAAYDNL</sequence>
<dbReference type="Gene3D" id="2.10.260.10">
    <property type="match status" value="1"/>
</dbReference>
<gene>
    <name evidence="1" type="ORF">EKO22_13385</name>
</gene>
<dbReference type="EMBL" id="CP034671">
    <property type="protein sequence ID" value="WZE38281.1"/>
    <property type="molecule type" value="Genomic_DNA"/>
</dbReference>
<dbReference type="AlphaFoldDB" id="A0AAU6R5L6"/>
<organism evidence="1">
    <name type="scientific">Synechococcus elongatus PCC 11802</name>
    <dbReference type="NCBI Taxonomy" id="2283154"/>
    <lineage>
        <taxon>Bacteria</taxon>
        <taxon>Bacillati</taxon>
        <taxon>Cyanobacteriota</taxon>
        <taxon>Cyanophyceae</taxon>
        <taxon>Synechococcales</taxon>
        <taxon>Synechococcaceae</taxon>
        <taxon>Synechococcus</taxon>
    </lineage>
</organism>